<name>A0A1H4W984_9MICC</name>
<keyword evidence="4" id="KW-1185">Reference proteome</keyword>
<evidence type="ECO:0000313" key="4">
    <source>
        <dbReference type="Proteomes" id="UP000182652"/>
    </source>
</evidence>
<gene>
    <name evidence="2" type="ORF">SAMN04489745_3459</name>
    <name evidence="3" type="ORF">SAMN04489745_3545</name>
</gene>
<organism evidence="2 4">
    <name type="scientific">Arthrobacter woluwensis</name>
    <dbReference type="NCBI Taxonomy" id="156980"/>
    <lineage>
        <taxon>Bacteria</taxon>
        <taxon>Bacillati</taxon>
        <taxon>Actinomycetota</taxon>
        <taxon>Actinomycetes</taxon>
        <taxon>Micrococcales</taxon>
        <taxon>Micrococcaceae</taxon>
        <taxon>Arthrobacter</taxon>
    </lineage>
</organism>
<dbReference type="EMBL" id="FNSN01000004">
    <property type="protein sequence ID" value="SEC89949.1"/>
    <property type="molecule type" value="Genomic_DNA"/>
</dbReference>
<sequence length="98" mass="11017">MTELDLDRIEALADAASNDLKWWGPNTLMNGRPRLTEADAVFIAETGPDVVKELVRQLREARAGLADAWDEGFADGKRHDFEGDDGPLFTNPYRRNDE</sequence>
<feature type="region of interest" description="Disordered" evidence="1">
    <location>
        <begin position="76"/>
        <end position="98"/>
    </location>
</feature>
<dbReference type="Proteomes" id="UP000182652">
    <property type="component" value="Unassembled WGS sequence"/>
</dbReference>
<proteinExistence type="predicted"/>
<dbReference type="EMBL" id="FNSN01000006">
    <property type="protein sequence ID" value="SEC95687.1"/>
    <property type="molecule type" value="Genomic_DNA"/>
</dbReference>
<reference evidence="2 4" key="1">
    <citation type="submission" date="2016-10" db="EMBL/GenBank/DDBJ databases">
        <authorList>
            <person name="de Groot N.N."/>
        </authorList>
    </citation>
    <scope>NUCLEOTIDE SEQUENCE [LARGE SCALE GENOMIC DNA]</scope>
    <source>
        <strain evidence="2 4">DSM 10495</strain>
    </source>
</reference>
<evidence type="ECO:0000313" key="2">
    <source>
        <dbReference type="EMBL" id="SEC89949.1"/>
    </source>
</evidence>
<evidence type="ECO:0000313" key="3">
    <source>
        <dbReference type="EMBL" id="SEC95687.1"/>
    </source>
</evidence>
<evidence type="ECO:0000256" key="1">
    <source>
        <dbReference type="SAM" id="MobiDB-lite"/>
    </source>
</evidence>
<dbReference type="STRING" id="156980.SAMN04489745_3459"/>
<dbReference type="AlphaFoldDB" id="A0A1H4W984"/>
<protein>
    <submittedName>
        <fullName evidence="2">Uncharacterized protein</fullName>
    </submittedName>
</protein>
<accession>A0A1H4W984</accession>
<dbReference type="RefSeq" id="WP_066217538.1">
    <property type="nucleotide sequence ID" value="NZ_FNSN01000004.1"/>
</dbReference>